<feature type="transmembrane region" description="Helical" evidence="1">
    <location>
        <begin position="12"/>
        <end position="33"/>
    </location>
</feature>
<comment type="caution">
    <text evidence="2">The sequence shown here is derived from an EMBL/GenBank/DDBJ whole genome shotgun (WGS) entry which is preliminary data.</text>
</comment>
<accession>A0ABS9TKR8</accession>
<evidence type="ECO:0000256" key="1">
    <source>
        <dbReference type="SAM" id="Phobius"/>
    </source>
</evidence>
<evidence type="ECO:0000313" key="2">
    <source>
        <dbReference type="EMBL" id="MCH6169134.1"/>
    </source>
</evidence>
<name>A0ABS9TKR8_9PSEU</name>
<dbReference type="InterPro" id="IPR045713">
    <property type="entry name" value="DUF6069"/>
</dbReference>
<sequence>MTTTTRPSTRSAARRATVVALAVLAPLAIWAVAVPVAGLDLTATPIGGTETPVGVLAVVTGALCAGLSGWALLAVLERRATRPRRTWTVTALAVLGLSLITPLTGATGPSQLVLLSMHIAVGAVLIKLL</sequence>
<proteinExistence type="predicted"/>
<dbReference type="EMBL" id="JAKXMK010000023">
    <property type="protein sequence ID" value="MCH6169134.1"/>
    <property type="molecule type" value="Genomic_DNA"/>
</dbReference>
<feature type="transmembrane region" description="Helical" evidence="1">
    <location>
        <begin position="87"/>
        <end position="105"/>
    </location>
</feature>
<evidence type="ECO:0000313" key="3">
    <source>
        <dbReference type="Proteomes" id="UP001299970"/>
    </source>
</evidence>
<dbReference type="Proteomes" id="UP001299970">
    <property type="component" value="Unassembled WGS sequence"/>
</dbReference>
<keyword evidence="1" id="KW-0812">Transmembrane</keyword>
<dbReference type="RefSeq" id="WP_241039767.1">
    <property type="nucleotide sequence ID" value="NZ_BAAAJF010000040.1"/>
</dbReference>
<dbReference type="Pfam" id="PF19545">
    <property type="entry name" value="DUF6069"/>
    <property type="match status" value="1"/>
</dbReference>
<reference evidence="2 3" key="1">
    <citation type="submission" date="2022-03" db="EMBL/GenBank/DDBJ databases">
        <title>Pseudonocardia alaer sp. nov., a novel actinomycete isolated from reed forest soil.</title>
        <authorList>
            <person name="Wang L."/>
        </authorList>
    </citation>
    <scope>NUCLEOTIDE SEQUENCE [LARGE SCALE GENOMIC DNA]</scope>
    <source>
        <strain evidence="2 3">Y-16303</strain>
    </source>
</reference>
<protein>
    <submittedName>
        <fullName evidence="2">DUF6069 family protein</fullName>
    </submittedName>
</protein>
<keyword evidence="3" id="KW-1185">Reference proteome</keyword>
<keyword evidence="1" id="KW-0472">Membrane</keyword>
<gene>
    <name evidence="2" type="ORF">MMF94_25850</name>
</gene>
<feature type="transmembrane region" description="Helical" evidence="1">
    <location>
        <begin position="53"/>
        <end position="75"/>
    </location>
</feature>
<organism evidence="2 3">
    <name type="scientific">Pseudonocardia alaniniphila</name>
    <dbReference type="NCBI Taxonomy" id="75291"/>
    <lineage>
        <taxon>Bacteria</taxon>
        <taxon>Bacillati</taxon>
        <taxon>Actinomycetota</taxon>
        <taxon>Actinomycetes</taxon>
        <taxon>Pseudonocardiales</taxon>
        <taxon>Pseudonocardiaceae</taxon>
        <taxon>Pseudonocardia</taxon>
    </lineage>
</organism>
<keyword evidence="1" id="KW-1133">Transmembrane helix</keyword>